<evidence type="ECO:0000256" key="3">
    <source>
        <dbReference type="ARBA" id="ARBA00005842"/>
    </source>
</evidence>
<keyword evidence="15" id="KW-1185">Reference proteome</keyword>
<comment type="caution">
    <text evidence="10">Lacks conserved residue(s) required for the propagation of feature annotation.</text>
</comment>
<proteinExistence type="inferred from homology"/>
<dbReference type="OrthoDB" id="9776390at2"/>
<keyword evidence="5 10" id="KW-0819">tRNA processing</keyword>
<dbReference type="Gene3D" id="3.40.50.300">
    <property type="entry name" value="P-loop containing nucleotide triphosphate hydrolases"/>
    <property type="match status" value="1"/>
</dbReference>
<comment type="function">
    <text evidence="2 10 12">Catalyzes the transfer of a dimethylallyl group onto the adenine at position 37 in tRNAs that read codons beginning with uridine, leading to the formation of N6-(dimethylallyl)adenosine (i(6)A).</text>
</comment>
<dbReference type="EMBL" id="RBIN01000009">
    <property type="protein sequence ID" value="RKQ96300.1"/>
    <property type="molecule type" value="Genomic_DNA"/>
</dbReference>
<evidence type="ECO:0000256" key="10">
    <source>
        <dbReference type="HAMAP-Rule" id="MF_00185"/>
    </source>
</evidence>
<dbReference type="GO" id="GO:0005524">
    <property type="term" value="F:ATP binding"/>
    <property type="evidence" value="ECO:0007669"/>
    <property type="project" value="UniProtKB-UniRule"/>
</dbReference>
<dbReference type="NCBIfam" id="TIGR00174">
    <property type="entry name" value="miaA"/>
    <property type="match status" value="1"/>
</dbReference>
<evidence type="ECO:0000256" key="9">
    <source>
        <dbReference type="ARBA" id="ARBA00049563"/>
    </source>
</evidence>
<dbReference type="Proteomes" id="UP000281975">
    <property type="component" value="Unassembled WGS sequence"/>
</dbReference>
<dbReference type="FunFam" id="1.10.20.140:FF:000001">
    <property type="entry name" value="tRNA dimethylallyltransferase"/>
    <property type="match status" value="1"/>
</dbReference>
<dbReference type="Gene3D" id="1.10.20.140">
    <property type="match status" value="1"/>
</dbReference>
<evidence type="ECO:0000256" key="1">
    <source>
        <dbReference type="ARBA" id="ARBA00001946"/>
    </source>
</evidence>
<evidence type="ECO:0000256" key="2">
    <source>
        <dbReference type="ARBA" id="ARBA00003213"/>
    </source>
</evidence>
<dbReference type="SUPFAM" id="SSF52540">
    <property type="entry name" value="P-loop containing nucleoside triphosphate hydrolases"/>
    <property type="match status" value="1"/>
</dbReference>
<feature type="binding site" evidence="10">
    <location>
        <begin position="18"/>
        <end position="25"/>
    </location>
    <ligand>
        <name>ATP</name>
        <dbReference type="ChEBI" id="CHEBI:30616"/>
    </ligand>
</feature>
<feature type="region of interest" description="Interaction with substrate tRNA" evidence="10">
    <location>
        <begin position="167"/>
        <end position="171"/>
    </location>
</feature>
<evidence type="ECO:0000256" key="8">
    <source>
        <dbReference type="ARBA" id="ARBA00022842"/>
    </source>
</evidence>
<evidence type="ECO:0000313" key="14">
    <source>
        <dbReference type="EMBL" id="RKQ96300.1"/>
    </source>
</evidence>
<comment type="cofactor">
    <cofactor evidence="1 10">
        <name>Mg(2+)</name>
        <dbReference type="ChEBI" id="CHEBI:18420"/>
    </cofactor>
</comment>
<dbReference type="GO" id="GO:0006400">
    <property type="term" value="P:tRNA modification"/>
    <property type="evidence" value="ECO:0007669"/>
    <property type="project" value="TreeGrafter"/>
</dbReference>
<evidence type="ECO:0000256" key="12">
    <source>
        <dbReference type="RuleBase" id="RU003784"/>
    </source>
</evidence>
<evidence type="ECO:0000256" key="6">
    <source>
        <dbReference type="ARBA" id="ARBA00022741"/>
    </source>
</evidence>
<dbReference type="InterPro" id="IPR027417">
    <property type="entry name" value="P-loop_NTPase"/>
</dbReference>
<keyword evidence="6 10" id="KW-0547">Nucleotide-binding</keyword>
<keyword evidence="4 10" id="KW-0808">Transferase</keyword>
<feature type="region of interest" description="Interaction with substrate tRNA" evidence="10">
    <location>
        <begin position="43"/>
        <end position="46"/>
    </location>
</feature>
<name>A0A420WTL3_9GAMM</name>
<dbReference type="PANTHER" id="PTHR11088:SF60">
    <property type="entry name" value="TRNA DIMETHYLALLYLTRANSFERASE"/>
    <property type="match status" value="1"/>
</dbReference>
<keyword evidence="7 10" id="KW-0067">ATP-binding</keyword>
<feature type="binding site" evidence="10">
    <location>
        <begin position="20"/>
        <end position="25"/>
    </location>
    <ligand>
        <name>substrate</name>
    </ligand>
</feature>
<evidence type="ECO:0000313" key="15">
    <source>
        <dbReference type="Proteomes" id="UP000281975"/>
    </source>
</evidence>
<keyword evidence="8 10" id="KW-0460">Magnesium</keyword>
<dbReference type="HAMAP" id="MF_00185">
    <property type="entry name" value="IPP_trans"/>
    <property type="match status" value="1"/>
</dbReference>
<dbReference type="InterPro" id="IPR018022">
    <property type="entry name" value="IPT"/>
</dbReference>
<accession>A0A420WTL3</accession>
<dbReference type="Pfam" id="PF01715">
    <property type="entry name" value="IPPT"/>
    <property type="match status" value="1"/>
</dbReference>
<comment type="caution">
    <text evidence="14">The sequence shown here is derived from an EMBL/GenBank/DDBJ whole genome shotgun (WGS) entry which is preliminary data.</text>
</comment>
<reference evidence="14 15" key="1">
    <citation type="submission" date="2018-10" db="EMBL/GenBank/DDBJ databases">
        <title>Genomic Encyclopedia of Type Strains, Phase IV (KMG-IV): sequencing the most valuable type-strain genomes for metagenomic binning, comparative biology and taxonomic classification.</title>
        <authorList>
            <person name="Goeker M."/>
        </authorList>
    </citation>
    <scope>NUCLEOTIDE SEQUENCE [LARGE SCALE GENOMIC DNA]</scope>
    <source>
        <strain evidence="14 15">DSM 23229</strain>
    </source>
</reference>
<dbReference type="AlphaFoldDB" id="A0A420WTL3"/>
<gene>
    <name evidence="10" type="primary">miaA</name>
    <name evidence="14" type="ORF">C7446_2892</name>
</gene>
<evidence type="ECO:0000256" key="4">
    <source>
        <dbReference type="ARBA" id="ARBA00022679"/>
    </source>
</evidence>
<dbReference type="EC" id="2.5.1.75" evidence="10"/>
<protein>
    <recommendedName>
        <fullName evidence="10">tRNA dimethylallyltransferase</fullName>
        <ecNumber evidence="10">2.5.1.75</ecNumber>
    </recommendedName>
    <alternativeName>
        <fullName evidence="10">Dimethylallyl diphosphate:tRNA dimethylallyltransferase</fullName>
        <shortName evidence="10">DMAPP:tRNA dimethylallyltransferase</shortName>
        <shortName evidence="10">DMATase</shortName>
    </alternativeName>
    <alternativeName>
        <fullName evidence="10">Isopentenyl-diphosphate:tRNA isopentenyltransferase</fullName>
        <shortName evidence="10">IPP transferase</shortName>
        <shortName evidence="10">IPPT</shortName>
        <shortName evidence="10">IPTase</shortName>
    </alternativeName>
</protein>
<sequence length="317" mass="34964">MTATAAADERPTALLLMGPTASGKTDLAIALRERLGCELISVDSAMVYRGMDIGTAKPSAEEQARAPHRLIDIRDPAAPYSAVEFRDDALVHIADIARQGRIPLLVGGTMLYFRVLTRGIADMPAAQPEIRRELAALQAERGSAGLHEELARVDPESAARLHPNDPQRLLRALEIYRASGRTMGEHWRAQTPAPLPFRPLSIGLVPGDRRVLHARIAERFDRMLASGFPEEVQALRARGDLHADLPAIRSVGYRQLWQGMAQGSGMAEMREQGVIATRQLAKRQLTWLRRWPECHRLDALAPDVLAQALKIVRDNGT</sequence>
<feature type="site" description="Interaction with substrate tRNA" evidence="10">
    <location>
        <position position="109"/>
    </location>
</feature>
<comment type="catalytic activity">
    <reaction evidence="9 10 11">
        <text>adenosine(37) in tRNA + dimethylallyl diphosphate = N(6)-dimethylallyladenosine(37) in tRNA + diphosphate</text>
        <dbReference type="Rhea" id="RHEA:26482"/>
        <dbReference type="Rhea" id="RHEA-COMP:10162"/>
        <dbReference type="Rhea" id="RHEA-COMP:10375"/>
        <dbReference type="ChEBI" id="CHEBI:33019"/>
        <dbReference type="ChEBI" id="CHEBI:57623"/>
        <dbReference type="ChEBI" id="CHEBI:74411"/>
        <dbReference type="ChEBI" id="CHEBI:74415"/>
        <dbReference type="EC" id="2.5.1.75"/>
    </reaction>
</comment>
<feature type="site" description="Interaction with substrate tRNA" evidence="10">
    <location>
        <position position="131"/>
    </location>
</feature>
<comment type="subunit">
    <text evidence="10">Monomer.</text>
</comment>
<dbReference type="GO" id="GO:0052381">
    <property type="term" value="F:tRNA dimethylallyltransferase activity"/>
    <property type="evidence" value="ECO:0007669"/>
    <property type="project" value="UniProtKB-UniRule"/>
</dbReference>
<dbReference type="PANTHER" id="PTHR11088">
    <property type="entry name" value="TRNA DIMETHYLALLYLTRANSFERASE"/>
    <property type="match status" value="1"/>
</dbReference>
<dbReference type="RefSeq" id="WP_121173800.1">
    <property type="nucleotide sequence ID" value="NZ_RBIN01000009.1"/>
</dbReference>
<organism evidence="14 15">
    <name type="scientific">Kushneria sinocarnis</name>
    <dbReference type="NCBI Taxonomy" id="595502"/>
    <lineage>
        <taxon>Bacteria</taxon>
        <taxon>Pseudomonadati</taxon>
        <taxon>Pseudomonadota</taxon>
        <taxon>Gammaproteobacteria</taxon>
        <taxon>Oceanospirillales</taxon>
        <taxon>Halomonadaceae</taxon>
        <taxon>Kushneria</taxon>
    </lineage>
</organism>
<evidence type="ECO:0000256" key="7">
    <source>
        <dbReference type="ARBA" id="ARBA00022840"/>
    </source>
</evidence>
<evidence type="ECO:0000256" key="5">
    <source>
        <dbReference type="ARBA" id="ARBA00022694"/>
    </source>
</evidence>
<evidence type="ECO:0000256" key="13">
    <source>
        <dbReference type="RuleBase" id="RU003785"/>
    </source>
</evidence>
<comment type="similarity">
    <text evidence="3 10 13">Belongs to the IPP transferase family.</text>
</comment>
<evidence type="ECO:0000256" key="11">
    <source>
        <dbReference type="RuleBase" id="RU003783"/>
    </source>
</evidence>
<dbReference type="InterPro" id="IPR039657">
    <property type="entry name" value="Dimethylallyltransferase"/>
</dbReference>